<gene>
    <name evidence="2" type="ORF">FGO68_gene6023</name>
</gene>
<comment type="caution">
    <text evidence="2">The sequence shown here is derived from an EMBL/GenBank/DDBJ whole genome shotgun (WGS) entry which is preliminary data.</text>
</comment>
<keyword evidence="1" id="KW-0175">Coiled coil</keyword>
<dbReference type="AlphaFoldDB" id="A0A8J8NI72"/>
<organism evidence="2 3">
    <name type="scientific">Halteria grandinella</name>
    <dbReference type="NCBI Taxonomy" id="5974"/>
    <lineage>
        <taxon>Eukaryota</taxon>
        <taxon>Sar</taxon>
        <taxon>Alveolata</taxon>
        <taxon>Ciliophora</taxon>
        <taxon>Intramacronucleata</taxon>
        <taxon>Spirotrichea</taxon>
        <taxon>Stichotrichia</taxon>
        <taxon>Sporadotrichida</taxon>
        <taxon>Halteriidae</taxon>
        <taxon>Halteria</taxon>
    </lineage>
</organism>
<name>A0A8J8NI72_HALGN</name>
<evidence type="ECO:0000313" key="3">
    <source>
        <dbReference type="Proteomes" id="UP000785679"/>
    </source>
</evidence>
<proteinExistence type="predicted"/>
<protein>
    <submittedName>
        <fullName evidence="2">Uncharacterized protein</fullName>
    </submittedName>
</protein>
<dbReference type="Proteomes" id="UP000785679">
    <property type="component" value="Unassembled WGS sequence"/>
</dbReference>
<evidence type="ECO:0000256" key="1">
    <source>
        <dbReference type="SAM" id="Coils"/>
    </source>
</evidence>
<dbReference type="EMBL" id="RRYP01016265">
    <property type="protein sequence ID" value="TNV75164.1"/>
    <property type="molecule type" value="Genomic_DNA"/>
</dbReference>
<dbReference type="OrthoDB" id="10454259at2759"/>
<keyword evidence="3" id="KW-1185">Reference proteome</keyword>
<sequence>MADLDILRSKIIELKRKRDDYSSAVSSDRSVMTSLDEQIADLERQKAKIKLAVDEKEAQVRKLDELIRQSESAVQKMISNTQKLNDALQQALEDNI</sequence>
<feature type="coiled-coil region" evidence="1">
    <location>
        <begin position="4"/>
        <end position="94"/>
    </location>
</feature>
<evidence type="ECO:0000313" key="2">
    <source>
        <dbReference type="EMBL" id="TNV75164.1"/>
    </source>
</evidence>
<reference evidence="2" key="1">
    <citation type="submission" date="2019-06" db="EMBL/GenBank/DDBJ databases">
        <authorList>
            <person name="Zheng W."/>
        </authorList>
    </citation>
    <scope>NUCLEOTIDE SEQUENCE</scope>
    <source>
        <strain evidence="2">QDHG01</strain>
    </source>
</reference>
<accession>A0A8J8NI72</accession>